<feature type="non-terminal residue" evidence="3">
    <location>
        <position position="1"/>
    </location>
</feature>
<name>A0A9D9GMB5_9BACL</name>
<feature type="domain" description="Smf/DprA SLOG" evidence="2">
    <location>
        <begin position="50"/>
        <end position="257"/>
    </location>
</feature>
<dbReference type="Gene3D" id="3.40.50.450">
    <property type="match status" value="1"/>
</dbReference>
<evidence type="ECO:0000256" key="1">
    <source>
        <dbReference type="ARBA" id="ARBA00006525"/>
    </source>
</evidence>
<sequence>SMIIQARDVCIYFSLIKKGEFKDIYEGIKNHEKFEEETYKKELNKTKSNIVTLFDSDYPEVYKQIDKPPLALYYYGNINLLKSKKILAVVGTRYPDNYGIQSLKEILEPFVKDENVTLISGLAKGIDGVASRIFMENNKPVISVLGSGIDCCYPEINNDVYSYCKSKNGLVISEYPNSTAPFAHHFPFRNRLIAAISDIILIGEAKYKSGSQSTLTYGLNFGKTICTIPASIFNSYKLNNNLLAQGANVITCADDLKMLFDKD</sequence>
<dbReference type="InterPro" id="IPR003488">
    <property type="entry name" value="DprA"/>
</dbReference>
<comment type="similarity">
    <text evidence="1">Belongs to the DprA/Smf family.</text>
</comment>
<dbReference type="PANTHER" id="PTHR43022:SF1">
    <property type="entry name" value="PROTEIN SMF"/>
    <property type="match status" value="1"/>
</dbReference>
<evidence type="ECO:0000313" key="4">
    <source>
        <dbReference type="Proteomes" id="UP000823629"/>
    </source>
</evidence>
<dbReference type="InterPro" id="IPR057666">
    <property type="entry name" value="DrpA_SLOG"/>
</dbReference>
<organism evidence="3 4">
    <name type="scientific">Candidatus Scatoplasma merdavium</name>
    <dbReference type="NCBI Taxonomy" id="2840932"/>
    <lineage>
        <taxon>Bacteria</taxon>
        <taxon>Bacillati</taxon>
        <taxon>Bacillota</taxon>
        <taxon>Bacilli</taxon>
        <taxon>Bacillales</taxon>
        <taxon>Candidatus Scatoplasma</taxon>
    </lineage>
</organism>
<dbReference type="EMBL" id="JADING010000115">
    <property type="protein sequence ID" value="MBO8414607.1"/>
    <property type="molecule type" value="Genomic_DNA"/>
</dbReference>
<evidence type="ECO:0000259" key="2">
    <source>
        <dbReference type="Pfam" id="PF02481"/>
    </source>
</evidence>
<dbReference type="Proteomes" id="UP000823629">
    <property type="component" value="Unassembled WGS sequence"/>
</dbReference>
<gene>
    <name evidence="3" type="ORF">IAC78_03975</name>
</gene>
<proteinExistence type="inferred from homology"/>
<reference evidence="3" key="2">
    <citation type="journal article" date="2021" name="PeerJ">
        <title>Extensive microbial diversity within the chicken gut microbiome revealed by metagenomics and culture.</title>
        <authorList>
            <person name="Gilroy R."/>
            <person name="Ravi A."/>
            <person name="Getino M."/>
            <person name="Pursley I."/>
            <person name="Horton D.L."/>
            <person name="Alikhan N.F."/>
            <person name="Baker D."/>
            <person name="Gharbi K."/>
            <person name="Hall N."/>
            <person name="Watson M."/>
            <person name="Adriaenssens E.M."/>
            <person name="Foster-Nyarko E."/>
            <person name="Jarju S."/>
            <person name="Secka A."/>
            <person name="Antonio M."/>
            <person name="Oren A."/>
            <person name="Chaudhuri R.R."/>
            <person name="La Ragione R."/>
            <person name="Hildebrand F."/>
            <person name="Pallen M.J."/>
        </authorList>
    </citation>
    <scope>NUCLEOTIDE SEQUENCE</scope>
    <source>
        <strain evidence="3">1748</strain>
    </source>
</reference>
<dbReference type="SUPFAM" id="SSF102405">
    <property type="entry name" value="MCP/YpsA-like"/>
    <property type="match status" value="1"/>
</dbReference>
<evidence type="ECO:0000313" key="3">
    <source>
        <dbReference type="EMBL" id="MBO8414607.1"/>
    </source>
</evidence>
<dbReference type="PANTHER" id="PTHR43022">
    <property type="entry name" value="PROTEIN SMF"/>
    <property type="match status" value="1"/>
</dbReference>
<dbReference type="Pfam" id="PF02481">
    <property type="entry name" value="DNA_processg_A"/>
    <property type="match status" value="1"/>
</dbReference>
<accession>A0A9D9GMB5</accession>
<protein>
    <submittedName>
        <fullName evidence="3">DNA-protecting protein DprA</fullName>
    </submittedName>
</protein>
<reference evidence="3" key="1">
    <citation type="submission" date="2020-10" db="EMBL/GenBank/DDBJ databases">
        <authorList>
            <person name="Gilroy R."/>
        </authorList>
    </citation>
    <scope>NUCLEOTIDE SEQUENCE</scope>
    <source>
        <strain evidence="3">1748</strain>
    </source>
</reference>
<dbReference type="GO" id="GO:0009294">
    <property type="term" value="P:DNA-mediated transformation"/>
    <property type="evidence" value="ECO:0007669"/>
    <property type="project" value="InterPro"/>
</dbReference>
<comment type="caution">
    <text evidence="3">The sequence shown here is derived from an EMBL/GenBank/DDBJ whole genome shotgun (WGS) entry which is preliminary data.</text>
</comment>
<dbReference type="AlphaFoldDB" id="A0A9D9GMB5"/>